<evidence type="ECO:0008006" key="3">
    <source>
        <dbReference type="Google" id="ProtNLM"/>
    </source>
</evidence>
<proteinExistence type="predicted"/>
<dbReference type="Proteomes" id="UP001595840">
    <property type="component" value="Unassembled WGS sequence"/>
</dbReference>
<name>A0ABV8V911_9GAMM</name>
<keyword evidence="2" id="KW-1185">Reference proteome</keyword>
<dbReference type="EMBL" id="JBHSCX010000025">
    <property type="protein sequence ID" value="MFC4364396.1"/>
    <property type="molecule type" value="Genomic_DNA"/>
</dbReference>
<evidence type="ECO:0000313" key="1">
    <source>
        <dbReference type="EMBL" id="MFC4364396.1"/>
    </source>
</evidence>
<gene>
    <name evidence="1" type="ORF">ACFOX3_18960</name>
</gene>
<sequence length="264" mass="30489">MKSNMTVISLVFILFAALALLVAALMLVSSKRDSTYFRWTSSLLSPVTETLHAWILDYPELARLDNEKNSAVWRWFQPGLVDKKFDGQKIFLQTLHESVWYHNQRGPMMYRYFAGDGELSARIKTRKSSDLSSFPDAEWQFGGIIFRDPKGDAWFARENYVFNVIGFRRDKLQLEMKTTRDGRSDVSAIDWPSGDADLSIVRRGEVFTIKAKSFDEPEWQVLAVYNRPDLAQVLQVGVIVYSFSEGRRIFDLSAQVENLRLKQH</sequence>
<organism evidence="1 2">
    <name type="scientific">Simiduia curdlanivorans</name>
    <dbReference type="NCBI Taxonomy" id="1492769"/>
    <lineage>
        <taxon>Bacteria</taxon>
        <taxon>Pseudomonadati</taxon>
        <taxon>Pseudomonadota</taxon>
        <taxon>Gammaproteobacteria</taxon>
        <taxon>Cellvibrionales</taxon>
        <taxon>Cellvibrionaceae</taxon>
        <taxon>Simiduia</taxon>
    </lineage>
</organism>
<reference evidence="2" key="1">
    <citation type="journal article" date="2019" name="Int. J. Syst. Evol. Microbiol.">
        <title>The Global Catalogue of Microorganisms (GCM) 10K type strain sequencing project: providing services to taxonomists for standard genome sequencing and annotation.</title>
        <authorList>
            <consortium name="The Broad Institute Genomics Platform"/>
            <consortium name="The Broad Institute Genome Sequencing Center for Infectious Disease"/>
            <person name="Wu L."/>
            <person name="Ma J."/>
        </authorList>
    </citation>
    <scope>NUCLEOTIDE SEQUENCE [LARGE SCALE GENOMIC DNA]</scope>
    <source>
        <strain evidence="2">CECT 8570</strain>
    </source>
</reference>
<protein>
    <recommendedName>
        <fullName evidence="3">DUF1349 domain-containing protein</fullName>
    </recommendedName>
</protein>
<dbReference type="RefSeq" id="WP_290260812.1">
    <property type="nucleotide sequence ID" value="NZ_JAUFQG010000004.1"/>
</dbReference>
<evidence type="ECO:0000313" key="2">
    <source>
        <dbReference type="Proteomes" id="UP001595840"/>
    </source>
</evidence>
<comment type="caution">
    <text evidence="1">The sequence shown here is derived from an EMBL/GenBank/DDBJ whole genome shotgun (WGS) entry which is preliminary data.</text>
</comment>
<accession>A0ABV8V911</accession>